<proteinExistence type="predicted"/>
<keyword evidence="2" id="KW-1185">Reference proteome</keyword>
<organism evidence="1 2">
    <name type="scientific">Vagococcus zengguangii</name>
    <dbReference type="NCBI Taxonomy" id="2571750"/>
    <lineage>
        <taxon>Bacteria</taxon>
        <taxon>Bacillati</taxon>
        <taxon>Bacillota</taxon>
        <taxon>Bacilli</taxon>
        <taxon>Lactobacillales</taxon>
        <taxon>Enterococcaceae</taxon>
        <taxon>Vagococcus</taxon>
    </lineage>
</organism>
<sequence>MNIFKLFKEAILHPQNLFLSNRLSKKVVIPYFLLLTLILSLPLMFLTFNQTKQVENSIQEIVRQTPAFTFEDNQLATKEASDSFLYESDYLLYVFDPEDKLTAKDVKDRLVGNQIGLGYLKDELMIAVNDNNPFISLIGKNILTISYKNIDQDYFSQVVFKTAQIGASQRTILALTILLLTWIPTMITFALYLLLGTLIGHTFERARVLGLKLNNSYKLFMVASTLPVIASTILSIFFPSLDSLSLIIMVTVVIYAHNIRQIKKQIINSQDKNN</sequence>
<reference evidence="1 2" key="1">
    <citation type="submission" date="2019-04" db="EMBL/GenBank/DDBJ databases">
        <title>Vagococcus sp. nov., isolated from faeces of yaks (Bos grunniens).</title>
        <authorList>
            <person name="Ge Y."/>
        </authorList>
    </citation>
    <scope>NUCLEOTIDE SEQUENCE [LARGE SCALE GENOMIC DNA]</scope>
    <source>
        <strain evidence="1 2">MN-17</strain>
    </source>
</reference>
<accession>A0A4D7CPL7</accession>
<dbReference type="Proteomes" id="UP000298615">
    <property type="component" value="Chromosome"/>
</dbReference>
<dbReference type="AlphaFoldDB" id="A0A4D7CPL7"/>
<dbReference type="Pfam" id="PF06691">
    <property type="entry name" value="DUF1189"/>
    <property type="match status" value="1"/>
</dbReference>
<evidence type="ECO:0000313" key="1">
    <source>
        <dbReference type="EMBL" id="QCI86028.1"/>
    </source>
</evidence>
<dbReference type="OrthoDB" id="2134424at2"/>
<dbReference type="RefSeq" id="WP_136952866.1">
    <property type="nucleotide sequence ID" value="NZ_CP039712.1"/>
</dbReference>
<protein>
    <submittedName>
        <fullName evidence="1">DUF1189 domain-containing protein</fullName>
    </submittedName>
</protein>
<dbReference type="EMBL" id="CP039712">
    <property type="protein sequence ID" value="QCI86028.1"/>
    <property type="molecule type" value="Genomic_DNA"/>
</dbReference>
<gene>
    <name evidence="1" type="ORF">FA707_03215</name>
</gene>
<dbReference type="KEGG" id="vao:FA707_03215"/>
<dbReference type="InterPro" id="IPR009574">
    <property type="entry name" value="DUF1189"/>
</dbReference>
<evidence type="ECO:0000313" key="2">
    <source>
        <dbReference type="Proteomes" id="UP000298615"/>
    </source>
</evidence>
<name>A0A4D7CPL7_9ENTE</name>